<evidence type="ECO:0000256" key="2">
    <source>
        <dbReference type="ARBA" id="ARBA00022617"/>
    </source>
</evidence>
<reference evidence="8 9" key="1">
    <citation type="submission" date="2020-08" db="EMBL/GenBank/DDBJ databases">
        <title>Genomic Encyclopedia of Type Strains, Phase IV (KMG-V): Genome sequencing to study the core and pangenomes of soil and plant-associated prokaryotes.</title>
        <authorList>
            <person name="Whitman W."/>
        </authorList>
    </citation>
    <scope>NUCLEOTIDE SEQUENCE [LARGE SCALE GENOMIC DNA]</scope>
    <source>
        <strain evidence="8 9">X5P2</strain>
    </source>
</reference>
<proteinExistence type="predicted"/>
<evidence type="ECO:0000256" key="3">
    <source>
        <dbReference type="ARBA" id="ARBA00022723"/>
    </source>
</evidence>
<accession>A0A9X0U4S7</accession>
<dbReference type="Pfam" id="PF00034">
    <property type="entry name" value="Cytochrom_C"/>
    <property type="match status" value="1"/>
</dbReference>
<dbReference type="InterPro" id="IPR002327">
    <property type="entry name" value="Cyt_c_1A/1B"/>
</dbReference>
<gene>
    <name evidence="8" type="ORF">HDF14_002893</name>
</gene>
<dbReference type="EMBL" id="JACHEB010000006">
    <property type="protein sequence ID" value="MBB5329275.1"/>
    <property type="molecule type" value="Genomic_DNA"/>
</dbReference>
<evidence type="ECO:0000256" key="4">
    <source>
        <dbReference type="ARBA" id="ARBA00022982"/>
    </source>
</evidence>
<dbReference type="GO" id="GO:0020037">
    <property type="term" value="F:heme binding"/>
    <property type="evidence" value="ECO:0007669"/>
    <property type="project" value="InterPro"/>
</dbReference>
<evidence type="ECO:0000256" key="1">
    <source>
        <dbReference type="ARBA" id="ARBA00022448"/>
    </source>
</evidence>
<evidence type="ECO:0000259" key="7">
    <source>
        <dbReference type="PROSITE" id="PS51007"/>
    </source>
</evidence>
<keyword evidence="4" id="KW-0249">Electron transport</keyword>
<dbReference type="GO" id="GO:0009055">
    <property type="term" value="F:electron transfer activity"/>
    <property type="evidence" value="ECO:0007669"/>
    <property type="project" value="InterPro"/>
</dbReference>
<dbReference type="SUPFAM" id="SSF46626">
    <property type="entry name" value="Cytochrome c"/>
    <property type="match status" value="1"/>
</dbReference>
<dbReference type="InterPro" id="IPR009056">
    <property type="entry name" value="Cyt_c-like_dom"/>
</dbReference>
<dbReference type="Proteomes" id="UP000535182">
    <property type="component" value="Unassembled WGS sequence"/>
</dbReference>
<comment type="caution">
    <text evidence="8">The sequence shown here is derived from an EMBL/GenBank/DDBJ whole genome shotgun (WGS) entry which is preliminary data.</text>
</comment>
<dbReference type="GO" id="GO:0046872">
    <property type="term" value="F:metal ion binding"/>
    <property type="evidence" value="ECO:0007669"/>
    <property type="project" value="UniProtKB-KW"/>
</dbReference>
<keyword evidence="3 6" id="KW-0479">Metal-binding</keyword>
<evidence type="ECO:0000313" key="9">
    <source>
        <dbReference type="Proteomes" id="UP000535182"/>
    </source>
</evidence>
<organism evidence="8 9">
    <name type="scientific">Tunturiibacter gelidiferens</name>
    <dbReference type="NCBI Taxonomy" id="3069689"/>
    <lineage>
        <taxon>Bacteria</taxon>
        <taxon>Pseudomonadati</taxon>
        <taxon>Acidobacteriota</taxon>
        <taxon>Terriglobia</taxon>
        <taxon>Terriglobales</taxon>
        <taxon>Acidobacteriaceae</taxon>
        <taxon>Tunturiibacter</taxon>
    </lineage>
</organism>
<evidence type="ECO:0000256" key="5">
    <source>
        <dbReference type="ARBA" id="ARBA00023004"/>
    </source>
</evidence>
<keyword evidence="1" id="KW-0813">Transport</keyword>
<dbReference type="Gene3D" id="1.10.760.10">
    <property type="entry name" value="Cytochrome c-like domain"/>
    <property type="match status" value="1"/>
</dbReference>
<keyword evidence="9" id="KW-1185">Reference proteome</keyword>
<sequence length="145" mass="15784">MTNQIAHQKSQSTLPPSSLSYLIFLFPLVLLLVSPEPSSGSPPAADAAGPGKVLFEKRCAGCHSLDQDREGPRLRNVYGAKAGSTPTFKYSSALKSSQITWTDETLNKWLADPDSLVPDNDMEFHVPKPDERADIIRFLKAASGK</sequence>
<protein>
    <submittedName>
        <fullName evidence="8">Cytochrome c</fullName>
    </submittedName>
</protein>
<dbReference type="PROSITE" id="PS51007">
    <property type="entry name" value="CYTC"/>
    <property type="match status" value="1"/>
</dbReference>
<evidence type="ECO:0000256" key="6">
    <source>
        <dbReference type="PROSITE-ProRule" id="PRU00433"/>
    </source>
</evidence>
<dbReference type="PRINTS" id="PR00604">
    <property type="entry name" value="CYTCHRMECIAB"/>
</dbReference>
<dbReference type="RefSeq" id="WP_183977635.1">
    <property type="nucleotide sequence ID" value="NZ_JACHEB010000006.1"/>
</dbReference>
<keyword evidence="5 6" id="KW-0408">Iron</keyword>
<dbReference type="PANTHER" id="PTHR11961">
    <property type="entry name" value="CYTOCHROME C"/>
    <property type="match status" value="1"/>
</dbReference>
<feature type="domain" description="Cytochrome c" evidence="7">
    <location>
        <begin position="46"/>
        <end position="143"/>
    </location>
</feature>
<keyword evidence="2 6" id="KW-0349">Heme</keyword>
<dbReference type="InterPro" id="IPR036909">
    <property type="entry name" value="Cyt_c-like_dom_sf"/>
</dbReference>
<name>A0A9X0U4S7_9BACT</name>
<evidence type="ECO:0000313" key="8">
    <source>
        <dbReference type="EMBL" id="MBB5329275.1"/>
    </source>
</evidence>
<dbReference type="AlphaFoldDB" id="A0A9X0U4S7"/>